<reference evidence="1" key="1">
    <citation type="journal article" date="2020" name="Stud. Mycol.">
        <title>101 Dothideomycetes genomes: a test case for predicting lifestyles and emergence of pathogens.</title>
        <authorList>
            <person name="Haridas S."/>
            <person name="Albert R."/>
            <person name="Binder M."/>
            <person name="Bloem J."/>
            <person name="Labutti K."/>
            <person name="Salamov A."/>
            <person name="Andreopoulos B."/>
            <person name="Baker S."/>
            <person name="Barry K."/>
            <person name="Bills G."/>
            <person name="Bluhm B."/>
            <person name="Cannon C."/>
            <person name="Castanera R."/>
            <person name="Culley D."/>
            <person name="Daum C."/>
            <person name="Ezra D."/>
            <person name="Gonzalez J."/>
            <person name="Henrissat B."/>
            <person name="Kuo A."/>
            <person name="Liang C."/>
            <person name="Lipzen A."/>
            <person name="Lutzoni F."/>
            <person name="Magnuson J."/>
            <person name="Mondo S."/>
            <person name="Nolan M."/>
            <person name="Ohm R."/>
            <person name="Pangilinan J."/>
            <person name="Park H.-J."/>
            <person name="Ramirez L."/>
            <person name="Alfaro M."/>
            <person name="Sun H."/>
            <person name="Tritt A."/>
            <person name="Yoshinaga Y."/>
            <person name="Zwiers L.-H."/>
            <person name="Turgeon B."/>
            <person name="Goodwin S."/>
            <person name="Spatafora J."/>
            <person name="Crous P."/>
            <person name="Grigoriev I."/>
        </authorList>
    </citation>
    <scope>NUCLEOTIDE SEQUENCE</scope>
    <source>
        <strain evidence="1">CBS 379.55</strain>
    </source>
</reference>
<evidence type="ECO:0000313" key="2">
    <source>
        <dbReference type="Proteomes" id="UP000800097"/>
    </source>
</evidence>
<dbReference type="RefSeq" id="XP_033656055.1">
    <property type="nucleotide sequence ID" value="XM_033794187.1"/>
</dbReference>
<name>A0A6A6JS06_WESOR</name>
<evidence type="ECO:0000313" key="1">
    <source>
        <dbReference type="EMBL" id="KAF2278516.1"/>
    </source>
</evidence>
<organism evidence="1 2">
    <name type="scientific">Westerdykella ornata</name>
    <dbReference type="NCBI Taxonomy" id="318751"/>
    <lineage>
        <taxon>Eukaryota</taxon>
        <taxon>Fungi</taxon>
        <taxon>Dikarya</taxon>
        <taxon>Ascomycota</taxon>
        <taxon>Pezizomycotina</taxon>
        <taxon>Dothideomycetes</taxon>
        <taxon>Pleosporomycetidae</taxon>
        <taxon>Pleosporales</taxon>
        <taxon>Sporormiaceae</taxon>
        <taxon>Westerdykella</taxon>
    </lineage>
</organism>
<protein>
    <submittedName>
        <fullName evidence="1">Thioredoxin reductase</fullName>
    </submittedName>
</protein>
<sequence length="249" mass="27344">MSLKTTIVASFAESLNAADIPCVLWGHCLLNVHGVPSIVGSIDFVIPDGCLQTAVNALSSNERLTQCERGELCPISSPEGFTPPPAFHMHLDASDLAVGLYLQSEMIWFLPSLDTALSSPQQDELPAYFVLASDETVLPPYRLGMGSGALPQGGHLVLVPTSVVLLEAYLRLWARDWRKRQGGMGIAMIAYMQEYVEKEGFLDGDQLPEPLRTFYRELKEGEKPVRQWSEELSMALGVSDEGDEEEDCA</sequence>
<dbReference type="Proteomes" id="UP000800097">
    <property type="component" value="Unassembled WGS sequence"/>
</dbReference>
<dbReference type="GeneID" id="54547362"/>
<gene>
    <name evidence="1" type="ORF">EI97DRAFT_256900</name>
</gene>
<keyword evidence="2" id="KW-1185">Reference proteome</keyword>
<dbReference type="EMBL" id="ML986488">
    <property type="protein sequence ID" value="KAF2278516.1"/>
    <property type="molecule type" value="Genomic_DNA"/>
</dbReference>
<dbReference type="OrthoDB" id="4499271at2759"/>
<accession>A0A6A6JS06</accession>
<dbReference type="AlphaFoldDB" id="A0A6A6JS06"/>
<proteinExistence type="predicted"/>